<dbReference type="EMBL" id="CP013099">
    <property type="protein sequence ID" value="ALP52556.1"/>
    <property type="molecule type" value="Genomic_DNA"/>
</dbReference>
<evidence type="ECO:0000313" key="2">
    <source>
        <dbReference type="Proteomes" id="UP000055136"/>
    </source>
</evidence>
<dbReference type="KEGG" id="tee:Tel_05005"/>
<reference evidence="1" key="1">
    <citation type="submission" date="2015-10" db="EMBL/GenBank/DDBJ databases">
        <title>Description of Candidatus Tenderia electrophaga gen. nov, sp. nov., an Uncultivated Electroautotroph from a Biocathode Enrichment.</title>
        <authorList>
            <person name="Eddie B.J."/>
            <person name="Malanoski A.P."/>
            <person name="Wang Z."/>
            <person name="Hall R.J."/>
            <person name="Oh S.D."/>
            <person name="Heiner C."/>
            <person name="Lin B."/>
            <person name="Strycharz-Glaven S.M."/>
        </authorList>
    </citation>
    <scope>NUCLEOTIDE SEQUENCE [LARGE SCALE GENOMIC DNA]</scope>
    <source>
        <strain evidence="1">NRL1</strain>
    </source>
</reference>
<evidence type="ECO:0000313" key="1">
    <source>
        <dbReference type="EMBL" id="ALP52556.1"/>
    </source>
</evidence>
<dbReference type="Gene3D" id="3.40.630.30">
    <property type="match status" value="1"/>
</dbReference>
<keyword evidence="2" id="KW-1185">Reference proteome</keyword>
<dbReference type="NCBIfam" id="TIGR03694">
    <property type="entry name" value="exosort_acyl"/>
    <property type="match status" value="1"/>
</dbReference>
<dbReference type="InterPro" id="IPR016181">
    <property type="entry name" value="Acyl_CoA_acyltransferase"/>
</dbReference>
<dbReference type="InterPro" id="IPR022484">
    <property type="entry name" value="PEP-CTERM/exosrtase_acylTfrase"/>
</dbReference>
<dbReference type="STRING" id="1748243.Tel_05005"/>
<name>A0A0S2TBL3_9GAMM</name>
<dbReference type="Pfam" id="PF13444">
    <property type="entry name" value="Acetyltransf_5"/>
    <property type="match status" value="1"/>
</dbReference>
<accession>A0A0S2TBL3</accession>
<dbReference type="Proteomes" id="UP000055136">
    <property type="component" value="Chromosome"/>
</dbReference>
<sequence length="259" mass="30003">MTTSSSLFHQNFEILKADTPDLIDAAHELRYQVYCQEKGYEDAERYPDRREYDEYDSHAVHSLIRHRHSGVYIGVVRLVLPHSGGADRPLPIEQHCGLDLEKSHPHLATLPRQAIGEISRFSVSKVYRRRIAEQGLIWGVCREGESYNANFHPHFNRRHLPLITLGLIAASFRMCEEHKIRHCYAAMEPTLLRLLQGVGIGFQPLGMPVDYHGMRVPAYYPVSERMPWVLNTRSELRGIYYGEQTQSQERYRHKQLVAV</sequence>
<protein>
    <recommendedName>
        <fullName evidence="3">PEP-CTERM/exosortase system-associated acyltransferase</fullName>
    </recommendedName>
</protein>
<evidence type="ECO:0008006" key="3">
    <source>
        <dbReference type="Google" id="ProtNLM"/>
    </source>
</evidence>
<proteinExistence type="predicted"/>
<dbReference type="SUPFAM" id="SSF55729">
    <property type="entry name" value="Acyl-CoA N-acyltransferases (Nat)"/>
    <property type="match status" value="1"/>
</dbReference>
<gene>
    <name evidence="1" type="ORF">Tel_05005</name>
</gene>
<dbReference type="AlphaFoldDB" id="A0A0S2TBL3"/>
<organism evidence="1 2">
    <name type="scientific">Candidatus Tenderia electrophaga</name>
    <dbReference type="NCBI Taxonomy" id="1748243"/>
    <lineage>
        <taxon>Bacteria</taxon>
        <taxon>Pseudomonadati</taxon>
        <taxon>Pseudomonadota</taxon>
        <taxon>Gammaproteobacteria</taxon>
        <taxon>Candidatus Tenderiales</taxon>
        <taxon>Candidatus Tenderiaceae</taxon>
        <taxon>Candidatus Tenderia</taxon>
    </lineage>
</organism>